<evidence type="ECO:0000256" key="2">
    <source>
        <dbReference type="ARBA" id="ARBA00018987"/>
    </source>
</evidence>
<dbReference type="Proteomes" id="UP001164286">
    <property type="component" value="Unassembled WGS sequence"/>
</dbReference>
<dbReference type="RefSeq" id="XP_052947329.1">
    <property type="nucleotide sequence ID" value="XM_053092444.1"/>
</dbReference>
<protein>
    <recommendedName>
        <fullName evidence="2">RecQ-mediated genome instability protein 1</fullName>
    </recommendedName>
</protein>
<keyword evidence="6" id="KW-1185">Reference proteome</keyword>
<feature type="compositionally biased region" description="Low complexity" evidence="3">
    <location>
        <begin position="302"/>
        <end position="328"/>
    </location>
</feature>
<feature type="compositionally biased region" description="Low complexity" evidence="3">
    <location>
        <begin position="245"/>
        <end position="274"/>
    </location>
</feature>
<dbReference type="AlphaFoldDB" id="A0AA38HCK0"/>
<gene>
    <name evidence="5" type="ORF">MKK02DRAFT_43477</name>
</gene>
<dbReference type="GO" id="GO:0000724">
    <property type="term" value="P:double-strand break repair via homologous recombination"/>
    <property type="evidence" value="ECO:0007669"/>
    <property type="project" value="TreeGrafter"/>
</dbReference>
<reference evidence="5" key="1">
    <citation type="journal article" date="2022" name="G3 (Bethesda)">
        <title>High quality genome of the basidiomycete yeast Dioszegia hungarica PDD-24b-2 isolated from cloud water.</title>
        <authorList>
            <person name="Jarrige D."/>
            <person name="Haridas S."/>
            <person name="Bleykasten-Grosshans C."/>
            <person name="Joly M."/>
            <person name="Nadalig T."/>
            <person name="Sancelme M."/>
            <person name="Vuilleumier S."/>
            <person name="Grigoriev I.V."/>
            <person name="Amato P."/>
            <person name="Bringel F."/>
        </authorList>
    </citation>
    <scope>NUCLEOTIDE SEQUENCE</scope>
    <source>
        <strain evidence="5">PDD-24b-2</strain>
    </source>
</reference>
<dbReference type="Gene3D" id="2.40.50.770">
    <property type="entry name" value="RecQ-mediated genome instability protein Rmi1, C-terminal domain"/>
    <property type="match status" value="1"/>
</dbReference>
<proteinExistence type="inferred from homology"/>
<dbReference type="PANTHER" id="PTHR14790:SF15">
    <property type="entry name" value="RECQ-MEDIATED GENOME INSTABILITY PROTEIN 1"/>
    <property type="match status" value="1"/>
</dbReference>
<sequence length="506" mass="54999">MMDTSRLLTALQREFPAPKIDPAWVQACADALADDGQDPSFANVREQYLFSDLAASTLPSSLIPAEPHNIVLFPTPTLVQLLSITEIGYSAFQLQTIQEQRKDVLSGVTRIRRMGDEEDENGDLEDEGKLPVYPRGMLKMEVTDGERCLKAMEYKRLDGIKLAETPLGAKLVLHRVKTLRATLLLDPDNTRFLGYEVSHLEADQPTKFTNSLLRRMGKPVPEDDEEGAPPPDEAPPPAARRRAEPAPAVAPQRQAERPAPARAAAAAAPARRITIPPPPATAGPSRPRSAATSVDVPSPYFQSRTQATASSSRPAARSTTAATAASPRVVQPVEDDEEDDMMDYDESFMRQLDAAEARATSARPQPQAKRNQDQSSDYGLDDIDEDMLGQLEAVERAQQERHQQQQQWSTRHSTAVPSRNAVAGGRRGGGGGAGEAPWIMDDDDDDEVEEAVGYSRSSSTVRAAAAGRVSAPSGGRGAAPKKKAKKGVREEEKENWPDVIEISDSE</sequence>
<evidence type="ECO:0000259" key="4">
    <source>
        <dbReference type="Pfam" id="PF08585"/>
    </source>
</evidence>
<comment type="similarity">
    <text evidence="1">Belongs to the RMI1 family.</text>
</comment>
<dbReference type="GO" id="GO:0031422">
    <property type="term" value="C:RecQ family helicase-topoisomerase III complex"/>
    <property type="evidence" value="ECO:0007669"/>
    <property type="project" value="TreeGrafter"/>
</dbReference>
<dbReference type="EMBL" id="JAKWFO010000004">
    <property type="protein sequence ID" value="KAI9637552.1"/>
    <property type="molecule type" value="Genomic_DNA"/>
</dbReference>
<feature type="compositionally biased region" description="Pro residues" evidence="3">
    <location>
        <begin position="228"/>
        <end position="238"/>
    </location>
</feature>
<feature type="compositionally biased region" description="Low complexity" evidence="3">
    <location>
        <begin position="282"/>
        <end position="291"/>
    </location>
</feature>
<feature type="compositionally biased region" description="Acidic residues" evidence="3">
    <location>
        <begin position="333"/>
        <end position="346"/>
    </location>
</feature>
<organism evidence="5 6">
    <name type="scientific">Dioszegia hungarica</name>
    <dbReference type="NCBI Taxonomy" id="4972"/>
    <lineage>
        <taxon>Eukaryota</taxon>
        <taxon>Fungi</taxon>
        <taxon>Dikarya</taxon>
        <taxon>Basidiomycota</taxon>
        <taxon>Agaricomycotina</taxon>
        <taxon>Tremellomycetes</taxon>
        <taxon>Tremellales</taxon>
        <taxon>Bulleribasidiaceae</taxon>
        <taxon>Dioszegia</taxon>
    </lineage>
</organism>
<dbReference type="GO" id="GO:0000712">
    <property type="term" value="P:resolution of meiotic recombination intermediates"/>
    <property type="evidence" value="ECO:0007669"/>
    <property type="project" value="TreeGrafter"/>
</dbReference>
<dbReference type="Pfam" id="PF08585">
    <property type="entry name" value="RMI1_N_C"/>
    <property type="match status" value="1"/>
</dbReference>
<dbReference type="InterPro" id="IPR042470">
    <property type="entry name" value="RMI1_N_C_sf"/>
</dbReference>
<feature type="compositionally biased region" description="Acidic residues" evidence="3">
    <location>
        <begin position="440"/>
        <end position="450"/>
    </location>
</feature>
<dbReference type="GO" id="GO:0016604">
    <property type="term" value="C:nuclear body"/>
    <property type="evidence" value="ECO:0007669"/>
    <property type="project" value="TreeGrafter"/>
</dbReference>
<feature type="region of interest" description="Disordered" evidence="3">
    <location>
        <begin position="217"/>
        <end position="506"/>
    </location>
</feature>
<evidence type="ECO:0000313" key="5">
    <source>
        <dbReference type="EMBL" id="KAI9637552.1"/>
    </source>
</evidence>
<feature type="compositionally biased region" description="Gly residues" evidence="3">
    <location>
        <begin position="425"/>
        <end position="434"/>
    </location>
</feature>
<feature type="compositionally biased region" description="Basic and acidic residues" evidence="3">
    <location>
        <begin position="487"/>
        <end position="496"/>
    </location>
</feature>
<dbReference type="GeneID" id="77731649"/>
<dbReference type="SMART" id="SM01161">
    <property type="entry name" value="DUF1767"/>
    <property type="match status" value="1"/>
</dbReference>
<evidence type="ECO:0000313" key="6">
    <source>
        <dbReference type="Proteomes" id="UP001164286"/>
    </source>
</evidence>
<name>A0AA38HCK0_9TREE</name>
<evidence type="ECO:0000256" key="3">
    <source>
        <dbReference type="SAM" id="MobiDB-lite"/>
    </source>
</evidence>
<feature type="compositionally biased region" description="Basic and acidic residues" evidence="3">
    <location>
        <begin position="393"/>
        <end position="403"/>
    </location>
</feature>
<feature type="compositionally biased region" description="Low complexity" evidence="3">
    <location>
        <begin position="456"/>
        <end position="473"/>
    </location>
</feature>
<feature type="compositionally biased region" description="Polar residues" evidence="3">
    <location>
        <begin position="408"/>
        <end position="417"/>
    </location>
</feature>
<dbReference type="PANTHER" id="PTHR14790">
    <property type="entry name" value="RECQ-MEDIATED GENOME INSTABILITY PROTEIN 1 RMI1"/>
    <property type="match status" value="1"/>
</dbReference>
<comment type="caution">
    <text evidence="5">The sequence shown here is derived from an EMBL/GenBank/DDBJ whole genome shotgun (WGS) entry which is preliminary data.</text>
</comment>
<feature type="domain" description="RecQ mediated genome instability protein 1 OB-fold" evidence="4">
    <location>
        <begin position="73"/>
        <end position="204"/>
    </location>
</feature>
<accession>A0AA38HCK0</accession>
<dbReference type="InterPro" id="IPR013894">
    <property type="entry name" value="RMI1_OB"/>
</dbReference>
<evidence type="ECO:0000256" key="1">
    <source>
        <dbReference type="ARBA" id="ARBA00006395"/>
    </source>
</evidence>